<dbReference type="Proteomes" id="UP000315736">
    <property type="component" value="Unassembled WGS sequence"/>
</dbReference>
<dbReference type="Pfam" id="PF02911">
    <property type="entry name" value="Formyl_trans_C"/>
    <property type="match status" value="1"/>
</dbReference>
<proteinExistence type="predicted"/>
<dbReference type="PANTHER" id="PTHR11138">
    <property type="entry name" value="METHIONYL-TRNA FORMYLTRANSFERASE"/>
    <property type="match status" value="1"/>
</dbReference>
<evidence type="ECO:0000259" key="1">
    <source>
        <dbReference type="Pfam" id="PF00551"/>
    </source>
</evidence>
<accession>A0A554W4Z2</accession>
<comment type="caution">
    <text evidence="3">The sequence shown here is derived from an EMBL/GenBank/DDBJ whole genome shotgun (WGS) entry which is preliminary data.</text>
</comment>
<dbReference type="InterPro" id="IPR005793">
    <property type="entry name" value="Formyl_trans_C"/>
</dbReference>
<evidence type="ECO:0000313" key="4">
    <source>
        <dbReference type="Proteomes" id="UP000315736"/>
    </source>
</evidence>
<gene>
    <name evidence="3" type="primary">arnA</name>
    <name evidence="3" type="ORF">Talka_01938</name>
</gene>
<name>A0A554W4Z2_9BURK</name>
<evidence type="ECO:0000259" key="2">
    <source>
        <dbReference type="Pfam" id="PF02911"/>
    </source>
</evidence>
<dbReference type="SUPFAM" id="SSF53328">
    <property type="entry name" value="Formyltransferase"/>
    <property type="match status" value="1"/>
</dbReference>
<dbReference type="GO" id="GO:0004479">
    <property type="term" value="F:methionyl-tRNA formyltransferase activity"/>
    <property type="evidence" value="ECO:0007669"/>
    <property type="project" value="TreeGrafter"/>
</dbReference>
<dbReference type="Gene3D" id="3.40.50.12230">
    <property type="match status" value="1"/>
</dbReference>
<dbReference type="PANTHER" id="PTHR11138:SF5">
    <property type="entry name" value="METHIONYL-TRNA FORMYLTRANSFERASE, MITOCHONDRIAL"/>
    <property type="match status" value="1"/>
</dbReference>
<protein>
    <submittedName>
        <fullName evidence="3">Bifunctional polymyxin resistance protein ArnA</fullName>
    </submittedName>
</protein>
<feature type="domain" description="Formyl transferase C-terminal" evidence="2">
    <location>
        <begin position="203"/>
        <end position="269"/>
    </location>
</feature>
<dbReference type="AlphaFoldDB" id="A0A554W4Z2"/>
<sequence length="280" mass="32191">MTTPKIFCIAGKNKIAVTILRKARRLLPPENLFVLPNSDDKGINDWQPSLLATARKTNTPIIRLEDLYGIQDLVLLSLESNILFKVEKFKSQNLFNLHFSLLPAYKGCHTSVWPILRGEKVTGVSLHKIDFGIDTGPIIAQKKVRIKPEYTAQDLYLRLMDAGVDLVSQYLETLIFSPETLQLHPQSSDNSSYYPRSSIDYKSITIPWKSTAYQIINFLRAFTFPKYQFIKERGKIIESWKIEEQRSTLPPGSIIEEDEISACFATIDYNIRLFWKKQDT</sequence>
<keyword evidence="4" id="KW-1185">Reference proteome</keyword>
<dbReference type="RefSeq" id="WP_143891134.1">
    <property type="nucleotide sequence ID" value="NZ_VJNB01000011.1"/>
</dbReference>
<evidence type="ECO:0000313" key="3">
    <source>
        <dbReference type="EMBL" id="TSE18647.1"/>
    </source>
</evidence>
<feature type="domain" description="Formyl transferase N-terminal" evidence="1">
    <location>
        <begin position="92"/>
        <end position="168"/>
    </location>
</feature>
<dbReference type="OrthoDB" id="9802815at2"/>
<dbReference type="GO" id="GO:0005829">
    <property type="term" value="C:cytosol"/>
    <property type="evidence" value="ECO:0007669"/>
    <property type="project" value="TreeGrafter"/>
</dbReference>
<dbReference type="EMBL" id="VJNB01000011">
    <property type="protein sequence ID" value="TSE18647.1"/>
    <property type="molecule type" value="Genomic_DNA"/>
</dbReference>
<dbReference type="InterPro" id="IPR002376">
    <property type="entry name" value="Formyl_transf_N"/>
</dbReference>
<reference evidence="3 4" key="1">
    <citation type="submission" date="2019-07" db="EMBL/GenBank/DDBJ databases">
        <title>Tepidimonas alkaliphilus YIM 72238 draft genome.</title>
        <authorList>
            <person name="Da Costa M.S."/>
            <person name="Froufe H.J.C."/>
            <person name="Egas C."/>
            <person name="Albuquerque L."/>
        </authorList>
    </citation>
    <scope>NUCLEOTIDE SEQUENCE [LARGE SCALE GENOMIC DNA]</scope>
    <source>
        <strain evidence="3 4">YIM 72238</strain>
    </source>
</reference>
<organism evidence="3 4">
    <name type="scientific">Tepidimonas alkaliphilus</name>
    <dbReference type="NCBI Taxonomy" id="2588942"/>
    <lineage>
        <taxon>Bacteria</taxon>
        <taxon>Pseudomonadati</taxon>
        <taxon>Pseudomonadota</taxon>
        <taxon>Betaproteobacteria</taxon>
        <taxon>Burkholderiales</taxon>
        <taxon>Tepidimonas</taxon>
    </lineage>
</organism>
<dbReference type="InterPro" id="IPR036477">
    <property type="entry name" value="Formyl_transf_N_sf"/>
</dbReference>
<dbReference type="Pfam" id="PF00551">
    <property type="entry name" value="Formyl_trans_N"/>
    <property type="match status" value="1"/>
</dbReference>
<dbReference type="CDD" id="cd08369">
    <property type="entry name" value="FMT_core"/>
    <property type="match status" value="1"/>
</dbReference>